<feature type="region of interest" description="Disordered" evidence="3">
    <location>
        <begin position="1"/>
        <end position="67"/>
    </location>
</feature>
<evidence type="ECO:0000256" key="3">
    <source>
        <dbReference type="SAM" id="MobiDB-lite"/>
    </source>
</evidence>
<dbReference type="AlphaFoldDB" id="J4GPM7"/>
<dbReference type="Pfam" id="PF07808">
    <property type="entry name" value="RED_N"/>
    <property type="match status" value="1"/>
</dbReference>
<dbReference type="InterPro" id="IPR012916">
    <property type="entry name" value="RED_N"/>
</dbReference>
<dbReference type="EMBL" id="HE797086">
    <property type="protein sequence ID" value="CCM02575.1"/>
    <property type="molecule type" value="Genomic_DNA"/>
</dbReference>
<evidence type="ECO:0000259" key="4">
    <source>
        <dbReference type="Pfam" id="PF07808"/>
    </source>
</evidence>
<evidence type="ECO:0000256" key="1">
    <source>
        <dbReference type="ARBA" id="ARBA00004123"/>
    </source>
</evidence>
<keyword evidence="6" id="KW-1185">Reference proteome</keyword>
<evidence type="ECO:0000313" key="5">
    <source>
        <dbReference type="EMBL" id="CCM02575.1"/>
    </source>
</evidence>
<evidence type="ECO:0000313" key="6">
    <source>
        <dbReference type="Proteomes" id="UP000006352"/>
    </source>
</evidence>
<feature type="compositionally biased region" description="Polar residues" evidence="3">
    <location>
        <begin position="17"/>
        <end position="33"/>
    </location>
</feature>
<sequence length="451" mass="50139">MDQDSFRKLLQTPKAGASNTPSSRGSLLAATSKSKPKTADAAQPAFKPRTVNKKSQGTHPYRDRASERRLGLESDYAQAIIYLLYNPSALAEDFERRNADNVDRKAVEEQSHYLGGDGTHSVLVRGLDFALFEQNRVREAASTAAEDDVSLETAFNEALRKIPRKRTREEIVQELKTKRTKTGDIGRDAESKEILPGEVAKLEEAKKAGKFKPIGNVTTEKPKKKGKHKSEGKSDRKKKDMTERSIRKKSPSSETIPEAAPSTFIRSPPQPAKETEPIEEDFDIFAGAGEYTGVDLGDDDESDGEAHEDRPENEFREATSNEPPTRGGWFVTDEEDRQRSLTPPRKSAEPSRSSVAEPPPPASVHSDEEEEAEERPMRLQPLASSALPSIRDLLELDSTTEKADKRRARKEKNKDKHVGGDGKTDKNKLERDYKRLKAYTDKKAAIGGGKM</sequence>
<dbReference type="InterPro" id="IPR039896">
    <property type="entry name" value="Red-like"/>
</dbReference>
<dbReference type="RefSeq" id="XP_012181858.1">
    <property type="nucleotide sequence ID" value="XM_012326468.1"/>
</dbReference>
<dbReference type="GO" id="GO:0005634">
    <property type="term" value="C:nucleus"/>
    <property type="evidence" value="ECO:0007669"/>
    <property type="project" value="UniProtKB-SubCell"/>
</dbReference>
<comment type="subcellular location">
    <subcellularLocation>
        <location evidence="1">Nucleus</location>
    </subcellularLocation>
</comment>
<protein>
    <recommendedName>
        <fullName evidence="4">RED-like N-terminal domain-containing protein</fullName>
    </recommendedName>
</protein>
<proteinExistence type="predicted"/>
<feature type="compositionally biased region" description="Basic and acidic residues" evidence="3">
    <location>
        <begin position="229"/>
        <end position="245"/>
    </location>
</feature>
<organism evidence="5 6">
    <name type="scientific">Fibroporia radiculosa</name>
    <dbReference type="NCBI Taxonomy" id="599839"/>
    <lineage>
        <taxon>Eukaryota</taxon>
        <taxon>Fungi</taxon>
        <taxon>Dikarya</taxon>
        <taxon>Basidiomycota</taxon>
        <taxon>Agaricomycotina</taxon>
        <taxon>Agaricomycetes</taxon>
        <taxon>Polyporales</taxon>
        <taxon>Fibroporiaceae</taxon>
        <taxon>Fibroporia</taxon>
    </lineage>
</organism>
<dbReference type="GeneID" id="24097486"/>
<feature type="region of interest" description="Disordered" evidence="3">
    <location>
        <begin position="205"/>
        <end position="431"/>
    </location>
</feature>
<dbReference type="Proteomes" id="UP000006352">
    <property type="component" value="Unassembled WGS sequence"/>
</dbReference>
<evidence type="ECO:0000256" key="2">
    <source>
        <dbReference type="ARBA" id="ARBA00023242"/>
    </source>
</evidence>
<dbReference type="STRING" id="599839.J4GPM7"/>
<dbReference type="InParanoid" id="J4GPM7"/>
<keyword evidence="2" id="KW-0539">Nucleus</keyword>
<accession>J4GPM7</accession>
<dbReference type="HOGENOM" id="CLU_048753_0_0_1"/>
<reference evidence="5 6" key="1">
    <citation type="journal article" date="2012" name="Appl. Environ. Microbiol.">
        <title>Short-read sequencing for genomic analysis of the brown rot fungus Fibroporia radiculosa.</title>
        <authorList>
            <person name="Tang J.D."/>
            <person name="Perkins A.D."/>
            <person name="Sonstegard T.S."/>
            <person name="Schroeder S.G."/>
            <person name="Burgess S.C."/>
            <person name="Diehl S.V."/>
        </authorList>
    </citation>
    <scope>NUCLEOTIDE SEQUENCE [LARGE SCALE GENOMIC DNA]</scope>
    <source>
        <strain evidence="5 6">TFFH 294</strain>
    </source>
</reference>
<name>J4GPM7_9APHY</name>
<feature type="compositionally biased region" description="Basic and acidic residues" evidence="3">
    <location>
        <begin position="304"/>
        <end position="319"/>
    </location>
</feature>
<dbReference type="OrthoDB" id="3366823at2759"/>
<feature type="domain" description="RED-like N-terminal" evidence="4">
    <location>
        <begin position="51"/>
        <end position="179"/>
    </location>
</feature>
<dbReference type="PANTHER" id="PTHR12765">
    <property type="entry name" value="RED PROTEIN IK FACTOR CYTOKINE IK"/>
    <property type="match status" value="1"/>
</dbReference>
<gene>
    <name evidence="5" type="ORF">FIBRA_04678</name>
</gene>
<feature type="compositionally biased region" description="Basic and acidic residues" evidence="3">
    <location>
        <begin position="412"/>
        <end position="431"/>
    </location>
</feature>